<dbReference type="Proteomes" id="UP000282613">
    <property type="component" value="Unassembled WGS sequence"/>
</dbReference>
<organism evidence="4">
    <name type="scientific">Taenia asiatica</name>
    <name type="common">Asian tapeworm</name>
    <dbReference type="NCBI Taxonomy" id="60517"/>
    <lineage>
        <taxon>Eukaryota</taxon>
        <taxon>Metazoa</taxon>
        <taxon>Spiralia</taxon>
        <taxon>Lophotrochozoa</taxon>
        <taxon>Platyhelminthes</taxon>
        <taxon>Cestoda</taxon>
        <taxon>Eucestoda</taxon>
        <taxon>Cyclophyllidea</taxon>
        <taxon>Taeniidae</taxon>
        <taxon>Taenia</taxon>
    </lineage>
</organism>
<evidence type="ECO:0000256" key="1">
    <source>
        <dbReference type="SAM" id="MobiDB-lite"/>
    </source>
</evidence>
<reference evidence="2 3" key="2">
    <citation type="submission" date="2018-11" db="EMBL/GenBank/DDBJ databases">
        <authorList>
            <consortium name="Pathogen Informatics"/>
        </authorList>
    </citation>
    <scope>NUCLEOTIDE SEQUENCE [LARGE SCALE GENOMIC DNA]</scope>
</reference>
<evidence type="ECO:0000313" key="2">
    <source>
        <dbReference type="EMBL" id="VDK39569.1"/>
    </source>
</evidence>
<feature type="compositionally biased region" description="Basic and acidic residues" evidence="1">
    <location>
        <begin position="36"/>
        <end position="46"/>
    </location>
</feature>
<proteinExistence type="predicted"/>
<gene>
    <name evidence="2" type="ORF">TASK_LOCUS8099</name>
</gene>
<feature type="region of interest" description="Disordered" evidence="1">
    <location>
        <begin position="28"/>
        <end position="67"/>
    </location>
</feature>
<evidence type="ECO:0000313" key="4">
    <source>
        <dbReference type="WBParaSite" id="TASK_0000809801-mRNA-1"/>
    </source>
</evidence>
<keyword evidence="3" id="KW-1185">Reference proteome</keyword>
<accession>A0A0R3WBR7</accession>
<reference evidence="4" key="1">
    <citation type="submission" date="2017-02" db="UniProtKB">
        <authorList>
            <consortium name="WormBaseParasite"/>
        </authorList>
    </citation>
    <scope>IDENTIFICATION</scope>
</reference>
<protein>
    <submittedName>
        <fullName evidence="4">NPL domain-containing protein</fullName>
    </submittedName>
</protein>
<dbReference type="AlphaFoldDB" id="A0A0R3WBR7"/>
<feature type="region of interest" description="Disordered" evidence="1">
    <location>
        <begin position="84"/>
        <end position="110"/>
    </location>
</feature>
<dbReference type="WBParaSite" id="TASK_0000809801-mRNA-1">
    <property type="protein sequence ID" value="TASK_0000809801-mRNA-1"/>
    <property type="gene ID" value="TASK_0000809801"/>
</dbReference>
<dbReference type="EMBL" id="UYRS01018727">
    <property type="protein sequence ID" value="VDK39569.1"/>
    <property type="molecule type" value="Genomic_DNA"/>
</dbReference>
<sequence>MAFFSDSTLEAIEEKPVVEADAIGEDKKVAATSNADPDKSDAEKKVTKLLNGSPGSPSDGFGRKAADKEALQDGGENLMQVAHASSEDKKVAATSNADPELTEEEKLHGEGGRRKVLLCEKDLFGGDYKVEGGALLVQLFERGHFVLGATGNAMEGVVVDKGVIMETGGEEGLAEEDDETDVDKTVTEFTNADLGSVEKEIERKAAEGEVPADALMEDEQDVEAASASAVKALFVDFKFVSLLYAALTKRGLSPGLKTDFLLASQLLGTEKKANFLPN</sequence>
<name>A0A0R3WBR7_TAEAS</name>
<evidence type="ECO:0000313" key="3">
    <source>
        <dbReference type="Proteomes" id="UP000282613"/>
    </source>
</evidence>